<feature type="region of interest" description="Disordered" evidence="1">
    <location>
        <begin position="36"/>
        <end position="62"/>
    </location>
</feature>
<name>A0A8X6R9B0_NEPPI</name>
<evidence type="ECO:0000313" key="2">
    <source>
        <dbReference type="EMBL" id="GFU60447.1"/>
    </source>
</evidence>
<proteinExistence type="predicted"/>
<feature type="compositionally biased region" description="Basic and acidic residues" evidence="1">
    <location>
        <begin position="51"/>
        <end position="60"/>
    </location>
</feature>
<reference evidence="2" key="1">
    <citation type="submission" date="2020-08" db="EMBL/GenBank/DDBJ databases">
        <title>Multicomponent nature underlies the extraordinary mechanical properties of spider dragline silk.</title>
        <authorList>
            <person name="Kono N."/>
            <person name="Nakamura H."/>
            <person name="Mori M."/>
            <person name="Yoshida Y."/>
            <person name="Ohtoshi R."/>
            <person name="Malay A.D."/>
            <person name="Moran D.A.P."/>
            <person name="Tomita M."/>
            <person name="Numata K."/>
            <person name="Arakawa K."/>
        </authorList>
    </citation>
    <scope>NUCLEOTIDE SEQUENCE</scope>
</reference>
<dbReference type="AlphaFoldDB" id="A0A8X6R9B0"/>
<evidence type="ECO:0000256" key="1">
    <source>
        <dbReference type="SAM" id="MobiDB-lite"/>
    </source>
</evidence>
<gene>
    <name evidence="2" type="ORF">NPIL_577541</name>
</gene>
<accession>A0A8X6R9B0</accession>
<sequence length="94" mass="10676">MFRVLRQGKEVTVSVDRLKPAYAPKKLVCIPAGVHRKKKVTSQPEEVPDLGQEKPTESSNRHKTITLLGRRIGIIWALRSNRLEILYGVLTRSD</sequence>
<keyword evidence="3" id="KW-1185">Reference proteome</keyword>
<comment type="caution">
    <text evidence="2">The sequence shown here is derived from an EMBL/GenBank/DDBJ whole genome shotgun (WGS) entry which is preliminary data.</text>
</comment>
<dbReference type="Proteomes" id="UP000887013">
    <property type="component" value="Unassembled WGS sequence"/>
</dbReference>
<dbReference type="EMBL" id="BMAW01040674">
    <property type="protein sequence ID" value="GFU60447.1"/>
    <property type="molecule type" value="Genomic_DNA"/>
</dbReference>
<organism evidence="2 3">
    <name type="scientific">Nephila pilipes</name>
    <name type="common">Giant wood spider</name>
    <name type="synonym">Nephila maculata</name>
    <dbReference type="NCBI Taxonomy" id="299642"/>
    <lineage>
        <taxon>Eukaryota</taxon>
        <taxon>Metazoa</taxon>
        <taxon>Ecdysozoa</taxon>
        <taxon>Arthropoda</taxon>
        <taxon>Chelicerata</taxon>
        <taxon>Arachnida</taxon>
        <taxon>Araneae</taxon>
        <taxon>Araneomorphae</taxon>
        <taxon>Entelegynae</taxon>
        <taxon>Araneoidea</taxon>
        <taxon>Nephilidae</taxon>
        <taxon>Nephila</taxon>
    </lineage>
</organism>
<dbReference type="OrthoDB" id="422540at2759"/>
<protein>
    <submittedName>
        <fullName evidence="2">Uncharacterized protein</fullName>
    </submittedName>
</protein>
<evidence type="ECO:0000313" key="3">
    <source>
        <dbReference type="Proteomes" id="UP000887013"/>
    </source>
</evidence>